<dbReference type="Gene3D" id="1.20.1530.20">
    <property type="match status" value="1"/>
</dbReference>
<comment type="similarity">
    <text evidence="2">Belongs to the monovalent cation:proton antiporter 2 (CPA2) transporter (TC 2.A.37) family.</text>
</comment>
<proteinExistence type="inferred from homology"/>
<dbReference type="InterPro" id="IPR001607">
    <property type="entry name" value="Znf_UBP"/>
</dbReference>
<keyword evidence="3" id="KW-0813">Transport</keyword>
<feature type="domain" description="UBP-type" evidence="8">
    <location>
        <begin position="602"/>
        <end position="699"/>
    </location>
</feature>
<evidence type="ECO:0000259" key="9">
    <source>
        <dbReference type="PROSITE" id="PS51201"/>
    </source>
</evidence>
<dbReference type="Pfam" id="PF00999">
    <property type="entry name" value="Na_H_Exchanger"/>
    <property type="match status" value="1"/>
</dbReference>
<feature type="transmembrane region" description="Helical" evidence="7">
    <location>
        <begin position="368"/>
        <end position="388"/>
    </location>
</feature>
<evidence type="ECO:0000256" key="5">
    <source>
        <dbReference type="ARBA" id="ARBA00022989"/>
    </source>
</evidence>
<dbReference type="PROSITE" id="PS50271">
    <property type="entry name" value="ZF_UBP"/>
    <property type="match status" value="1"/>
</dbReference>
<accession>A0ABY5PI74</accession>
<keyword evidence="11" id="KW-1185">Reference proteome</keyword>
<feature type="transmembrane region" description="Helical" evidence="7">
    <location>
        <begin position="183"/>
        <end position="203"/>
    </location>
</feature>
<evidence type="ECO:0000256" key="2">
    <source>
        <dbReference type="ARBA" id="ARBA00005551"/>
    </source>
</evidence>
<dbReference type="EMBL" id="CP088295">
    <property type="protein sequence ID" value="UUY04309.1"/>
    <property type="molecule type" value="Genomic_DNA"/>
</dbReference>
<dbReference type="Pfam" id="PF02254">
    <property type="entry name" value="TrkA_N"/>
    <property type="match status" value="1"/>
</dbReference>
<evidence type="ECO:0000256" key="4">
    <source>
        <dbReference type="ARBA" id="ARBA00022692"/>
    </source>
</evidence>
<evidence type="ECO:0000313" key="11">
    <source>
        <dbReference type="Proteomes" id="UP001058860"/>
    </source>
</evidence>
<protein>
    <submittedName>
        <fullName evidence="10">Cation:proton antiporter</fullName>
    </submittedName>
</protein>
<feature type="transmembrane region" description="Helical" evidence="7">
    <location>
        <begin position="242"/>
        <end position="258"/>
    </location>
</feature>
<evidence type="ECO:0000256" key="3">
    <source>
        <dbReference type="ARBA" id="ARBA00022448"/>
    </source>
</evidence>
<dbReference type="PANTHER" id="PTHR42751:SF3">
    <property type="entry name" value="SODIUM_GLUTAMATE SYMPORTER"/>
    <property type="match status" value="1"/>
</dbReference>
<dbReference type="PROSITE" id="PS51201">
    <property type="entry name" value="RCK_N"/>
    <property type="match status" value="1"/>
</dbReference>
<evidence type="ECO:0000313" key="10">
    <source>
        <dbReference type="EMBL" id="UUY04309.1"/>
    </source>
</evidence>
<dbReference type="InterPro" id="IPR006153">
    <property type="entry name" value="Cation/H_exchanger_TM"/>
</dbReference>
<dbReference type="InterPro" id="IPR013083">
    <property type="entry name" value="Znf_RING/FYVE/PHD"/>
</dbReference>
<dbReference type="Pfam" id="PF02148">
    <property type="entry name" value="zf-UBP"/>
    <property type="match status" value="1"/>
</dbReference>
<feature type="transmembrane region" description="Helical" evidence="7">
    <location>
        <begin position="215"/>
        <end position="236"/>
    </location>
</feature>
<gene>
    <name evidence="10" type="ORF">LRS13_01895</name>
</gene>
<feature type="transmembrane region" description="Helical" evidence="7">
    <location>
        <begin position="154"/>
        <end position="177"/>
    </location>
</feature>
<keyword evidence="5 7" id="KW-1133">Transmembrane helix</keyword>
<keyword evidence="6 7" id="KW-0472">Membrane</keyword>
<dbReference type="Gene3D" id="3.30.40.10">
    <property type="entry name" value="Zinc/RING finger domain, C3HC4 (zinc finger)"/>
    <property type="match status" value="1"/>
</dbReference>
<organism evidence="10 11">
    <name type="scientific">Svornostia abyssi</name>
    <dbReference type="NCBI Taxonomy" id="2898438"/>
    <lineage>
        <taxon>Bacteria</taxon>
        <taxon>Bacillati</taxon>
        <taxon>Actinomycetota</taxon>
        <taxon>Thermoleophilia</taxon>
        <taxon>Solirubrobacterales</taxon>
        <taxon>Baekduiaceae</taxon>
        <taxon>Svornostia</taxon>
    </lineage>
</organism>
<feature type="transmembrane region" description="Helical" evidence="7">
    <location>
        <begin position="12"/>
        <end position="31"/>
    </location>
</feature>
<dbReference type="SUPFAM" id="SSF57850">
    <property type="entry name" value="RING/U-box"/>
    <property type="match status" value="1"/>
</dbReference>
<name>A0ABY5PI74_9ACTN</name>
<feature type="domain" description="RCK N-terminal" evidence="9">
    <location>
        <begin position="420"/>
        <end position="537"/>
    </location>
</feature>
<feature type="transmembrane region" description="Helical" evidence="7">
    <location>
        <begin position="329"/>
        <end position="348"/>
    </location>
</feature>
<reference evidence="11" key="1">
    <citation type="submission" date="2021-11" db="EMBL/GenBank/DDBJ databases">
        <title>Cultivation dependent microbiological survey of springs from the worlds oldest radium mine currently devoted to the extraction of radon-saturated water.</title>
        <authorList>
            <person name="Kapinusova G."/>
            <person name="Smrhova T."/>
            <person name="Strejcek M."/>
            <person name="Suman J."/>
            <person name="Jani K."/>
            <person name="Pajer P."/>
            <person name="Uhlik O."/>
        </authorList>
    </citation>
    <scope>NUCLEOTIDE SEQUENCE [LARGE SCALE GENOMIC DNA]</scope>
    <source>
        <strain evidence="11">J379</strain>
    </source>
</reference>
<sequence>MPPLAAGSTPEFLPEIAALVVGGAVVAYVGLRLNIVPIVAFLLTGIVIGPNALGIVSDLEIVNAAAEVGVLLLLFTIGLEFSLDRLKELRRPLFLGGGLQVLLATLVTFLVLMAAGVDANVALFSGMLVSLSSTAIVLKLLADRGEVGSDHGRLAVSVLLFQDLAVVAMVLLVPVLGESGGSMWDIVRALGIAVAIIVAVMVFARRLLPPVLERVARTCSPELFLLTIVAICIGTAYGTSLAGVSVSLGAFLAGLVVSESRYSSQALGEILPLQIIFSATFFVSIGMLLDVGFLVDNLAMVLGAVVALLVVKALTAGAAVLALRERIGVAIATGLTLAQVGEFSFVLATAGALEGLTPAGLGADGTQGFIAATVLLMAATPALSAFGARVGDRMRPEEAVDTLVGRTEPVAGAPVAEGISDHVLIAGYGEWARGITRVLRDRDVPLVVTTLSPEGATDAHELGVPVLLGDPARIMTLNEAGIGRAKVVVIPDDGAERAAQVVGVVRALDPDMCVIVRARYAEDEGPLMAAGATHVVTEELAASALLLTKLFKAFGRELGDAFLEAKQVAQYHGRQAPPRAVRGTSNAAVDTEAPIEVELGPAACEHIGDHASVVPQTAGCEECLRIGDSWVHLRVCLTCGHVGCCDSSPNRHARMHHEREGHHVMRSIEPGESWVYCFADDRTLLERSGEDTAAPTRTR</sequence>
<feature type="transmembrane region" description="Helical" evidence="7">
    <location>
        <begin position="38"/>
        <end position="55"/>
    </location>
</feature>
<dbReference type="InterPro" id="IPR038770">
    <property type="entry name" value="Na+/solute_symporter_sf"/>
</dbReference>
<evidence type="ECO:0000256" key="1">
    <source>
        <dbReference type="ARBA" id="ARBA00004141"/>
    </source>
</evidence>
<evidence type="ECO:0000256" key="6">
    <source>
        <dbReference type="ARBA" id="ARBA00023136"/>
    </source>
</evidence>
<keyword evidence="4 7" id="KW-0812">Transmembrane</keyword>
<evidence type="ECO:0000256" key="7">
    <source>
        <dbReference type="SAM" id="Phobius"/>
    </source>
</evidence>
<dbReference type="RefSeq" id="WP_353864794.1">
    <property type="nucleotide sequence ID" value="NZ_CP088295.1"/>
</dbReference>
<comment type="subcellular location">
    <subcellularLocation>
        <location evidence="1">Membrane</location>
        <topology evidence="1">Multi-pass membrane protein</topology>
    </subcellularLocation>
</comment>
<dbReference type="InterPro" id="IPR036291">
    <property type="entry name" value="NAD(P)-bd_dom_sf"/>
</dbReference>
<dbReference type="InterPro" id="IPR003148">
    <property type="entry name" value="RCK_N"/>
</dbReference>
<evidence type="ECO:0000259" key="8">
    <source>
        <dbReference type="PROSITE" id="PS50271"/>
    </source>
</evidence>
<dbReference type="PANTHER" id="PTHR42751">
    <property type="entry name" value="SODIUM/HYDROGEN EXCHANGER FAMILY/TRKA DOMAIN PROTEIN"/>
    <property type="match status" value="1"/>
</dbReference>
<dbReference type="Gene3D" id="3.40.50.720">
    <property type="entry name" value="NAD(P)-binding Rossmann-like Domain"/>
    <property type="match status" value="1"/>
</dbReference>
<feature type="transmembrane region" description="Helical" evidence="7">
    <location>
        <begin position="93"/>
        <end position="115"/>
    </location>
</feature>
<feature type="transmembrane region" description="Helical" evidence="7">
    <location>
        <begin position="121"/>
        <end position="142"/>
    </location>
</feature>
<dbReference type="SMART" id="SM00290">
    <property type="entry name" value="ZnF_UBP"/>
    <property type="match status" value="1"/>
</dbReference>
<feature type="transmembrane region" description="Helical" evidence="7">
    <location>
        <begin position="61"/>
        <end position="81"/>
    </location>
</feature>
<feature type="transmembrane region" description="Helical" evidence="7">
    <location>
        <begin position="270"/>
        <end position="289"/>
    </location>
</feature>
<feature type="transmembrane region" description="Helical" evidence="7">
    <location>
        <begin position="301"/>
        <end position="322"/>
    </location>
</feature>
<dbReference type="Proteomes" id="UP001058860">
    <property type="component" value="Chromosome"/>
</dbReference>
<dbReference type="SUPFAM" id="SSF51735">
    <property type="entry name" value="NAD(P)-binding Rossmann-fold domains"/>
    <property type="match status" value="1"/>
</dbReference>